<feature type="domain" description="IclR-ED" evidence="5">
    <location>
        <begin position="74"/>
        <end position="257"/>
    </location>
</feature>
<dbReference type="CDD" id="cd00090">
    <property type="entry name" value="HTH_ARSR"/>
    <property type="match status" value="1"/>
</dbReference>
<proteinExistence type="predicted"/>
<evidence type="ECO:0000313" key="6">
    <source>
        <dbReference type="EMBL" id="MBD8120436.1"/>
    </source>
</evidence>
<keyword evidence="1" id="KW-0805">Transcription regulation</keyword>
<reference evidence="6 7" key="1">
    <citation type="journal article" date="2020" name="FEMS Microbiol. Ecol.">
        <title>Temporal dynamics of bacterial communities during seed development and maturation.</title>
        <authorList>
            <person name="Chesneau G."/>
            <person name="Torres-Cortes G."/>
            <person name="Briand M."/>
            <person name="Darrasse A."/>
            <person name="Preveaux A."/>
            <person name="Marais C."/>
            <person name="Jacques M.A."/>
            <person name="Shade A."/>
            <person name="Barret M."/>
        </authorList>
    </citation>
    <scope>NUCLEOTIDE SEQUENCE [LARGE SCALE GENOMIC DNA]</scope>
    <source>
        <strain evidence="6 7">CFBP13723</strain>
    </source>
</reference>
<protein>
    <submittedName>
        <fullName evidence="6">DNA-binding transcriptional regulator KdgR</fullName>
    </submittedName>
</protein>
<evidence type="ECO:0000259" key="5">
    <source>
        <dbReference type="PROSITE" id="PS51078"/>
    </source>
</evidence>
<dbReference type="Gene3D" id="3.30.450.40">
    <property type="match status" value="1"/>
</dbReference>
<dbReference type="Pfam" id="PF01614">
    <property type="entry name" value="IclR_C"/>
    <property type="match status" value="1"/>
</dbReference>
<dbReference type="InterPro" id="IPR036390">
    <property type="entry name" value="WH_DNA-bd_sf"/>
</dbReference>
<evidence type="ECO:0000256" key="3">
    <source>
        <dbReference type="ARBA" id="ARBA00023163"/>
    </source>
</evidence>
<dbReference type="Proteomes" id="UP000625247">
    <property type="component" value="Unassembled WGS sequence"/>
</dbReference>
<dbReference type="InterPro" id="IPR011991">
    <property type="entry name" value="ArsR-like_HTH"/>
</dbReference>
<dbReference type="PANTHER" id="PTHR30136:SF7">
    <property type="entry name" value="HTH-TYPE TRANSCRIPTIONAL REGULATOR KDGR-RELATED"/>
    <property type="match status" value="1"/>
</dbReference>
<feature type="domain" description="HTH iclR-type" evidence="4">
    <location>
        <begin position="12"/>
        <end position="73"/>
    </location>
</feature>
<organism evidence="6 7">
    <name type="scientific">Pseudomonas lutea</name>
    <dbReference type="NCBI Taxonomy" id="243924"/>
    <lineage>
        <taxon>Bacteria</taxon>
        <taxon>Pseudomonadati</taxon>
        <taxon>Pseudomonadota</taxon>
        <taxon>Gammaproteobacteria</taxon>
        <taxon>Pseudomonadales</taxon>
        <taxon>Pseudomonadaceae</taxon>
        <taxon>Pseudomonas</taxon>
    </lineage>
</organism>
<keyword evidence="3" id="KW-0804">Transcription</keyword>
<dbReference type="RefSeq" id="WP_191943182.1">
    <property type="nucleotide sequence ID" value="NZ_JACYNP010000002.1"/>
</dbReference>
<dbReference type="GO" id="GO:0003677">
    <property type="term" value="F:DNA binding"/>
    <property type="evidence" value="ECO:0007669"/>
    <property type="project" value="UniProtKB-KW"/>
</dbReference>
<sequence>MDNSILQNNETVSGVARTMAILEALAEHPEESGVSEIAQKLDMSKSTVYRFLQSLKTRGYVVQDAEDRYRLSVRLFELGAQALPHLDIVREAEPGMRHINELTGETVHLGILDEGSIVYVHKIDSKYNLRMYSRIGRRAPLYCTGIGKVLMAWLDQPELMAHLQDESFKPRTANTLTSIEAYLQELSVVRAQGYAEDHEEFEDNMRCLAAPIRDRFGHVVGGMSVSFPCFRFRDELKQDYVKRLMEAAEQISRQLGWHSKSSTNALA</sequence>
<keyword evidence="2 6" id="KW-0238">DNA-binding</keyword>
<dbReference type="InterPro" id="IPR014757">
    <property type="entry name" value="Tscrpt_reg_IclR_C"/>
</dbReference>
<gene>
    <name evidence="6" type="primary">kdgR</name>
    <name evidence="6" type="ORF">IFT62_04345</name>
</gene>
<name>A0ABR9A398_9PSED</name>
<dbReference type="InterPro" id="IPR050707">
    <property type="entry name" value="HTH_MetabolicPath_Reg"/>
</dbReference>
<evidence type="ECO:0000256" key="1">
    <source>
        <dbReference type="ARBA" id="ARBA00023015"/>
    </source>
</evidence>
<keyword evidence="7" id="KW-1185">Reference proteome</keyword>
<dbReference type="Gene3D" id="1.10.10.10">
    <property type="entry name" value="Winged helix-like DNA-binding domain superfamily/Winged helix DNA-binding domain"/>
    <property type="match status" value="1"/>
</dbReference>
<dbReference type="SUPFAM" id="SSF55781">
    <property type="entry name" value="GAF domain-like"/>
    <property type="match status" value="1"/>
</dbReference>
<dbReference type="EMBL" id="JACYNP010000002">
    <property type="protein sequence ID" value="MBD8120436.1"/>
    <property type="molecule type" value="Genomic_DNA"/>
</dbReference>
<dbReference type="PROSITE" id="PS51077">
    <property type="entry name" value="HTH_ICLR"/>
    <property type="match status" value="1"/>
</dbReference>
<dbReference type="PROSITE" id="PS51078">
    <property type="entry name" value="ICLR_ED"/>
    <property type="match status" value="1"/>
</dbReference>
<dbReference type="SMART" id="SM00346">
    <property type="entry name" value="HTH_ICLR"/>
    <property type="match status" value="1"/>
</dbReference>
<evidence type="ECO:0000256" key="2">
    <source>
        <dbReference type="ARBA" id="ARBA00023125"/>
    </source>
</evidence>
<dbReference type="InterPro" id="IPR036388">
    <property type="entry name" value="WH-like_DNA-bd_sf"/>
</dbReference>
<comment type="caution">
    <text evidence="6">The sequence shown here is derived from an EMBL/GenBank/DDBJ whole genome shotgun (WGS) entry which is preliminary data.</text>
</comment>
<dbReference type="SUPFAM" id="SSF46785">
    <property type="entry name" value="Winged helix' DNA-binding domain"/>
    <property type="match status" value="1"/>
</dbReference>
<dbReference type="InterPro" id="IPR029016">
    <property type="entry name" value="GAF-like_dom_sf"/>
</dbReference>
<accession>A0ABR9A398</accession>
<dbReference type="InterPro" id="IPR005471">
    <property type="entry name" value="Tscrpt_reg_IclR_N"/>
</dbReference>
<evidence type="ECO:0000259" key="4">
    <source>
        <dbReference type="PROSITE" id="PS51077"/>
    </source>
</evidence>
<dbReference type="NCBIfam" id="NF011671">
    <property type="entry name" value="PRK15090.1"/>
    <property type="match status" value="1"/>
</dbReference>
<dbReference type="PANTHER" id="PTHR30136">
    <property type="entry name" value="HELIX-TURN-HELIX TRANSCRIPTIONAL REGULATOR, ICLR FAMILY"/>
    <property type="match status" value="1"/>
</dbReference>
<evidence type="ECO:0000313" key="7">
    <source>
        <dbReference type="Proteomes" id="UP000625247"/>
    </source>
</evidence>
<dbReference type="Pfam" id="PF09339">
    <property type="entry name" value="HTH_IclR"/>
    <property type="match status" value="1"/>
</dbReference>